<evidence type="ECO:0000313" key="2">
    <source>
        <dbReference type="EMBL" id="MCB5198381.1"/>
    </source>
</evidence>
<evidence type="ECO:0000256" key="1">
    <source>
        <dbReference type="ARBA" id="ARBA00006479"/>
    </source>
</evidence>
<dbReference type="CDD" id="cd24073">
    <property type="entry name" value="ASKHA_ATPase_ROK_CYANR"/>
    <property type="match status" value="1"/>
</dbReference>
<name>A0ABS8BSF4_9RHOB</name>
<dbReference type="RefSeq" id="WP_226747334.1">
    <property type="nucleotide sequence ID" value="NZ_JAJATZ010000002.1"/>
</dbReference>
<accession>A0ABS8BSF4</accession>
<dbReference type="Pfam" id="PF00480">
    <property type="entry name" value="ROK"/>
    <property type="match status" value="1"/>
</dbReference>
<dbReference type="InterPro" id="IPR036390">
    <property type="entry name" value="WH_DNA-bd_sf"/>
</dbReference>
<dbReference type="InterPro" id="IPR043129">
    <property type="entry name" value="ATPase_NBD"/>
</dbReference>
<dbReference type="Gene3D" id="3.30.420.40">
    <property type="match status" value="2"/>
</dbReference>
<evidence type="ECO:0000313" key="3">
    <source>
        <dbReference type="Proteomes" id="UP001138961"/>
    </source>
</evidence>
<gene>
    <name evidence="2" type="ORF">LGQ03_03935</name>
</gene>
<protein>
    <submittedName>
        <fullName evidence="2">ROK family protein</fullName>
    </submittedName>
</protein>
<dbReference type="SUPFAM" id="SSF53067">
    <property type="entry name" value="Actin-like ATPase domain"/>
    <property type="match status" value="1"/>
</dbReference>
<dbReference type="Gene3D" id="1.10.10.10">
    <property type="entry name" value="Winged helix-like DNA-binding domain superfamily/Winged helix DNA-binding domain"/>
    <property type="match status" value="1"/>
</dbReference>
<organism evidence="2 3">
    <name type="scientific">Loktanella gaetbuli</name>
    <dbReference type="NCBI Taxonomy" id="2881335"/>
    <lineage>
        <taxon>Bacteria</taxon>
        <taxon>Pseudomonadati</taxon>
        <taxon>Pseudomonadota</taxon>
        <taxon>Alphaproteobacteria</taxon>
        <taxon>Rhodobacterales</taxon>
        <taxon>Roseobacteraceae</taxon>
        <taxon>Loktanella</taxon>
    </lineage>
</organism>
<dbReference type="InterPro" id="IPR036388">
    <property type="entry name" value="WH-like_DNA-bd_sf"/>
</dbReference>
<comment type="similarity">
    <text evidence="1">Belongs to the ROK (NagC/XylR) family.</text>
</comment>
<dbReference type="EMBL" id="JAJATZ010000002">
    <property type="protein sequence ID" value="MCB5198381.1"/>
    <property type="molecule type" value="Genomic_DNA"/>
</dbReference>
<dbReference type="Proteomes" id="UP001138961">
    <property type="component" value="Unassembled WGS sequence"/>
</dbReference>
<dbReference type="SUPFAM" id="SSF46785">
    <property type="entry name" value="Winged helix' DNA-binding domain"/>
    <property type="match status" value="1"/>
</dbReference>
<reference evidence="2" key="1">
    <citation type="submission" date="2021-10" db="EMBL/GenBank/DDBJ databases">
        <title>Loktanella gaetbuli sp. nov., isolated from a tidal flat.</title>
        <authorList>
            <person name="Park S."/>
            <person name="Yoon J.-H."/>
        </authorList>
    </citation>
    <scope>NUCLEOTIDE SEQUENCE</scope>
    <source>
        <strain evidence="2">TSTF-M6</strain>
    </source>
</reference>
<keyword evidence="3" id="KW-1185">Reference proteome</keyword>
<dbReference type="InterPro" id="IPR000600">
    <property type="entry name" value="ROK"/>
</dbReference>
<comment type="caution">
    <text evidence="2">The sequence shown here is derived from an EMBL/GenBank/DDBJ whole genome shotgun (WGS) entry which is preliminary data.</text>
</comment>
<dbReference type="PANTHER" id="PTHR18964">
    <property type="entry name" value="ROK (REPRESSOR, ORF, KINASE) FAMILY"/>
    <property type="match status" value="1"/>
</dbReference>
<proteinExistence type="inferred from homology"/>
<sequence length="413" mass="43586">MDAVAPDISAVPGCGPLVGTQDGQTLSLRQQVFAHVRAVGQTSRAEIARGLDVSAGSVTAITADLIQLGLLTECTAPAREQGRGRPPVALSVVPGFACVVGVKIADASLSAVLTDFAGITRADISRPSARSRKTPDDLIAELADLISDLIARAGLTMADISGIGLGLSGIVDHETGIVPWSPLLWGVDIPLAQLARARFGVPVTLDNDANVLTLAELWFGQGRNRPDFAVVTIEHGVGMGLVLNNRLFRGSRGMGLELGHTKVALDGALCRCGQRGCLEAYLADYALAREAATALNDTDPTTDPGHLIERLYAQAQAGNLAARTIFDRAGRYLAVGLANVVQLFDPALVILAGERIRYNYLFSQDVVTDMETLTLTEGRSHCQIVTHVWDDLVWARGAAALALSALTDRLLSA</sequence>
<dbReference type="PANTHER" id="PTHR18964:SF149">
    <property type="entry name" value="BIFUNCTIONAL UDP-N-ACETYLGLUCOSAMINE 2-EPIMERASE_N-ACETYLMANNOSAMINE KINASE"/>
    <property type="match status" value="1"/>
</dbReference>